<evidence type="ECO:0000313" key="2">
    <source>
        <dbReference type="EMBL" id="MYN46079.1"/>
    </source>
</evidence>
<feature type="domain" description="HTH cro/C1-type" evidence="1">
    <location>
        <begin position="11"/>
        <end position="82"/>
    </location>
</feature>
<sequence>MSTEQLTLGTYLKDRRQRLDAVALGYGCSRRRTAGLRREEVAQRAHISATWYTWLEQGRGGAPSRAVLERLAAALLLTEVEREHLFLLAFGHTPEIRYQPQDGITPRLQKVLDALASSPALIRNARWDVLAWNHAASAVFVDYATLEPAQRNMLRLFFLNPAVRAAQPDWGAVARYVVPVFRADIARAGATETTRALVEELCRESSEFAAIWNSNDVLEFGQGQKQLNHALAGTLALEYSTFAVDGRSDLSLLVYTPADARSHERIQTLIRAKA</sequence>
<dbReference type="SUPFAM" id="SSF47413">
    <property type="entry name" value="lambda repressor-like DNA-binding domains"/>
    <property type="match status" value="1"/>
</dbReference>
<dbReference type="GO" id="GO:0003677">
    <property type="term" value="F:DNA binding"/>
    <property type="evidence" value="ECO:0007669"/>
    <property type="project" value="InterPro"/>
</dbReference>
<dbReference type="InterPro" id="IPR001387">
    <property type="entry name" value="Cro/C1-type_HTH"/>
</dbReference>
<protein>
    <submittedName>
        <fullName evidence="2">Helix-turn-helix domain-containing protein</fullName>
    </submittedName>
</protein>
<dbReference type="PANTHER" id="PTHR35010">
    <property type="entry name" value="BLL4672 PROTEIN-RELATED"/>
    <property type="match status" value="1"/>
</dbReference>
<keyword evidence="3" id="KW-1185">Reference proteome</keyword>
<dbReference type="Pfam" id="PF17765">
    <property type="entry name" value="MLTR_LBD"/>
    <property type="match status" value="1"/>
</dbReference>
<reference evidence="2" key="1">
    <citation type="submission" date="2019-12" db="EMBL/GenBank/DDBJ databases">
        <title>Novel species isolated from a subtropical stream in China.</title>
        <authorList>
            <person name="Lu H."/>
        </authorList>
    </citation>
    <scope>NUCLEOTIDE SEQUENCE [LARGE SCALE GENOMIC DNA]</scope>
    <source>
        <strain evidence="2">FT93W</strain>
    </source>
</reference>
<name>A0A845HYK3_9BURK</name>
<dbReference type="SMART" id="SM00530">
    <property type="entry name" value="HTH_XRE"/>
    <property type="match status" value="1"/>
</dbReference>
<comment type="caution">
    <text evidence="2">The sequence shown here is derived from an EMBL/GenBank/DDBJ whole genome shotgun (WGS) entry which is preliminary data.</text>
</comment>
<evidence type="ECO:0000313" key="3">
    <source>
        <dbReference type="Proteomes" id="UP000444316"/>
    </source>
</evidence>
<dbReference type="RefSeq" id="WP_161035679.1">
    <property type="nucleotide sequence ID" value="NZ_WWCL01000003.1"/>
</dbReference>
<dbReference type="Gene3D" id="1.10.260.40">
    <property type="entry name" value="lambda repressor-like DNA-binding domains"/>
    <property type="match status" value="1"/>
</dbReference>
<evidence type="ECO:0000259" key="1">
    <source>
        <dbReference type="SMART" id="SM00530"/>
    </source>
</evidence>
<dbReference type="InterPro" id="IPR041413">
    <property type="entry name" value="MLTR_LBD"/>
</dbReference>
<dbReference type="Pfam" id="PF13560">
    <property type="entry name" value="HTH_31"/>
    <property type="match status" value="1"/>
</dbReference>
<dbReference type="Gene3D" id="3.30.450.180">
    <property type="match status" value="1"/>
</dbReference>
<dbReference type="AlphaFoldDB" id="A0A845HYK3"/>
<dbReference type="PANTHER" id="PTHR35010:SF2">
    <property type="entry name" value="BLL4672 PROTEIN"/>
    <property type="match status" value="1"/>
</dbReference>
<dbReference type="InterPro" id="IPR010982">
    <property type="entry name" value="Lambda_DNA-bd_dom_sf"/>
</dbReference>
<accession>A0A845HYK3</accession>
<proteinExistence type="predicted"/>
<dbReference type="EMBL" id="WWCL01000003">
    <property type="protein sequence ID" value="MYN46079.1"/>
    <property type="molecule type" value="Genomic_DNA"/>
</dbReference>
<gene>
    <name evidence="2" type="ORF">GTP23_13570</name>
</gene>
<organism evidence="2 3">
    <name type="scientific">Duganella fentianensis</name>
    <dbReference type="NCBI Taxonomy" id="2692177"/>
    <lineage>
        <taxon>Bacteria</taxon>
        <taxon>Pseudomonadati</taxon>
        <taxon>Pseudomonadota</taxon>
        <taxon>Betaproteobacteria</taxon>
        <taxon>Burkholderiales</taxon>
        <taxon>Oxalobacteraceae</taxon>
        <taxon>Telluria group</taxon>
        <taxon>Duganella</taxon>
    </lineage>
</organism>
<dbReference type="CDD" id="cd00093">
    <property type="entry name" value="HTH_XRE"/>
    <property type="match status" value="1"/>
</dbReference>
<dbReference type="Proteomes" id="UP000444316">
    <property type="component" value="Unassembled WGS sequence"/>
</dbReference>